<gene>
    <name evidence="1" type="ORF">SDC9_51326</name>
</gene>
<accession>A0A644WMB6</accession>
<comment type="caution">
    <text evidence="1">The sequence shown here is derived from an EMBL/GenBank/DDBJ whole genome shotgun (WGS) entry which is preliminary data.</text>
</comment>
<proteinExistence type="predicted"/>
<evidence type="ECO:0000313" key="1">
    <source>
        <dbReference type="EMBL" id="MPM05045.1"/>
    </source>
</evidence>
<sequence length="156" mass="18136">MTNPHFSHNLIKGRVAETIIQELFQANGYNVFSYGMERTVPAIIHGIRGMNSEVAKAIRSMPDFVMQNTENGELFYVEVKYRAWGHFTIKYLIEDYPYSNAHFIIVTNRTMLHITYKDLKAGKKPMALRSDNLFGLSSESLRVYRTYVQEFLGREE</sequence>
<name>A0A644WMB6_9ZZZZ</name>
<dbReference type="EMBL" id="VSSQ01001095">
    <property type="protein sequence ID" value="MPM05045.1"/>
    <property type="molecule type" value="Genomic_DNA"/>
</dbReference>
<organism evidence="1">
    <name type="scientific">bioreactor metagenome</name>
    <dbReference type="NCBI Taxonomy" id="1076179"/>
    <lineage>
        <taxon>unclassified sequences</taxon>
        <taxon>metagenomes</taxon>
        <taxon>ecological metagenomes</taxon>
    </lineage>
</organism>
<dbReference type="AlphaFoldDB" id="A0A644WMB6"/>
<reference evidence="1" key="1">
    <citation type="submission" date="2019-08" db="EMBL/GenBank/DDBJ databases">
        <authorList>
            <person name="Kucharzyk K."/>
            <person name="Murdoch R.W."/>
            <person name="Higgins S."/>
            <person name="Loffler F."/>
        </authorList>
    </citation>
    <scope>NUCLEOTIDE SEQUENCE</scope>
</reference>
<protein>
    <submittedName>
        <fullName evidence="1">Uncharacterized protein</fullName>
    </submittedName>
</protein>